<evidence type="ECO:0000256" key="1">
    <source>
        <dbReference type="SAM" id="SignalP"/>
    </source>
</evidence>
<dbReference type="GO" id="GO:0003824">
    <property type="term" value="F:catalytic activity"/>
    <property type="evidence" value="ECO:0007669"/>
    <property type="project" value="InterPro"/>
</dbReference>
<dbReference type="Pfam" id="PF01048">
    <property type="entry name" value="PNP_UDP_1"/>
    <property type="match status" value="1"/>
</dbReference>
<evidence type="ECO:0000313" key="3">
    <source>
        <dbReference type="EMBL" id="KAG6655469.1"/>
    </source>
</evidence>
<gene>
    <name evidence="3" type="ORF">CIPAW_05G219000</name>
</gene>
<dbReference type="AlphaFoldDB" id="A0A8T1QMF7"/>
<keyword evidence="1" id="KW-0732">Signal</keyword>
<keyword evidence="4" id="KW-1185">Reference proteome</keyword>
<evidence type="ECO:0000259" key="2">
    <source>
        <dbReference type="Pfam" id="PF01048"/>
    </source>
</evidence>
<organism evidence="3 4">
    <name type="scientific">Carya illinoinensis</name>
    <name type="common">Pecan</name>
    <dbReference type="NCBI Taxonomy" id="32201"/>
    <lineage>
        <taxon>Eukaryota</taxon>
        <taxon>Viridiplantae</taxon>
        <taxon>Streptophyta</taxon>
        <taxon>Embryophyta</taxon>
        <taxon>Tracheophyta</taxon>
        <taxon>Spermatophyta</taxon>
        <taxon>Magnoliopsida</taxon>
        <taxon>eudicotyledons</taxon>
        <taxon>Gunneridae</taxon>
        <taxon>Pentapetalae</taxon>
        <taxon>rosids</taxon>
        <taxon>fabids</taxon>
        <taxon>Fagales</taxon>
        <taxon>Juglandaceae</taxon>
        <taxon>Carya</taxon>
    </lineage>
</organism>
<name>A0A8T1QMF7_CARIL</name>
<dbReference type="CDD" id="cd09008">
    <property type="entry name" value="MTAN"/>
    <property type="match status" value="1"/>
</dbReference>
<dbReference type="InterPro" id="IPR000845">
    <property type="entry name" value="Nucleoside_phosphorylase_d"/>
</dbReference>
<sequence length="346" mass="38342">MRVVGPRRMWAVHWEVMLVGLMVLVQVERCMQLRATHPMHGVVDRINENGGPYIGLVMAYPTEELALQSSAFFVPSSQIPGVDLAGRRFNIGTIDGVDVIYVMTGEQTINAGITLQILLDTFDIQAVVHYGTSGSANDSLNLGDVSIPNYVAFTGSWKWKEFKSAEGILTELKFGAFNLPEKGENLLAKIEFTPQQLYSVEKPMEEIFWLPIEPKLFNISTKLQDIQLQQCVNETYCLPEAPKVVYGLRGSTADIYLDNAAYREFLFKEFNVSTVDEESAAIVMTSLSNGVPCIVFRGVSDLAGGDEKLSSTSLSSLAAVNALNVAVDFIGLFDYDCHEFFRQSNH</sequence>
<dbReference type="Proteomes" id="UP000811609">
    <property type="component" value="Chromosome 5"/>
</dbReference>
<feature type="chain" id="PRO_5035852613" description="Nucleoside phosphorylase domain-containing protein" evidence="1">
    <location>
        <begin position="28"/>
        <end position="346"/>
    </location>
</feature>
<dbReference type="EMBL" id="CM031813">
    <property type="protein sequence ID" value="KAG6655469.1"/>
    <property type="molecule type" value="Genomic_DNA"/>
</dbReference>
<dbReference type="PANTHER" id="PTHR21234">
    <property type="entry name" value="PURINE NUCLEOSIDE PHOSPHORYLASE"/>
    <property type="match status" value="1"/>
</dbReference>
<reference evidence="3" key="1">
    <citation type="submission" date="2020-12" db="EMBL/GenBank/DDBJ databases">
        <title>WGS assembly of Carya illinoinensis cv. Pawnee.</title>
        <authorList>
            <person name="Platts A."/>
            <person name="Shu S."/>
            <person name="Wright S."/>
            <person name="Barry K."/>
            <person name="Edger P."/>
            <person name="Pires J.C."/>
            <person name="Schmutz J."/>
        </authorList>
    </citation>
    <scope>NUCLEOTIDE SEQUENCE</scope>
    <source>
        <tissue evidence="3">Leaf</tissue>
    </source>
</reference>
<proteinExistence type="predicted"/>
<feature type="signal peptide" evidence="1">
    <location>
        <begin position="1"/>
        <end position="27"/>
    </location>
</feature>
<accession>A0A8T1QMF7</accession>
<evidence type="ECO:0000313" key="4">
    <source>
        <dbReference type="Proteomes" id="UP000811609"/>
    </source>
</evidence>
<dbReference type="PANTHER" id="PTHR21234:SF43">
    <property type="entry name" value="OS06G0112100 PROTEIN"/>
    <property type="match status" value="1"/>
</dbReference>
<protein>
    <recommendedName>
        <fullName evidence="2">Nucleoside phosphorylase domain-containing protein</fullName>
    </recommendedName>
</protein>
<dbReference type="GO" id="GO:0009116">
    <property type="term" value="P:nucleoside metabolic process"/>
    <property type="evidence" value="ECO:0007669"/>
    <property type="project" value="InterPro"/>
</dbReference>
<comment type="caution">
    <text evidence="3">The sequence shown here is derived from an EMBL/GenBank/DDBJ whole genome shotgun (WGS) entry which is preliminary data.</text>
</comment>
<feature type="domain" description="Nucleoside phosphorylase" evidence="2">
    <location>
        <begin position="54"/>
        <end position="309"/>
    </location>
</feature>